<comment type="similarity">
    <text evidence="1 4">Belongs to the UDP-glycosyltransferase family.</text>
</comment>
<evidence type="ECO:0000256" key="3">
    <source>
        <dbReference type="ARBA" id="ARBA00022679"/>
    </source>
</evidence>
<dbReference type="SUPFAM" id="SSF53756">
    <property type="entry name" value="UDP-Glycosyltransferase/glycogen phosphorylase"/>
    <property type="match status" value="1"/>
</dbReference>
<gene>
    <name evidence="6" type="ORF">TSUD_196880</name>
</gene>
<dbReference type="InterPro" id="IPR035595">
    <property type="entry name" value="UDP_glycos_trans_CS"/>
</dbReference>
<sequence length="471" mass="53133">MDKPLKLYFIPYLAAGHIIPLCDIASLFASCGHFVTIITTPLNAKILPKSNNFNVQTFEFPSQKVGLPEGVENLSAVTDIDSGYKIYQAATLLREQVEHFVEKHPPDCIVADFCFPWVDEVANKLHIPRFAFNGFSLFTICAMESLKSHPLPDNASGPFVIPNFPRDIIINSTPPFESKSFVDPHLTIALKSRGFIINSFVELDGEEYVEYYEKIIGHKAWHLGPASLVRKTTQEKAERGEKSTKDVQKYLTWLNSKCDNSVLYISFGSICYFPDKQLFEIASAIEASGYDFIWVVPEKKGKENESEEEKEKWLPKGFEERNKGMIVRGWAPQMVILGHPALGAFLTHCGWNSVVEAVSAGVPMITWPVHSDQFYNEKLITQVRGIGVEVGVDEWITAAFRDMKKLVKRDQIEKALRRLMDGGDEAVQIRQRAQKFAKIARHAVQEGGSSHESLVTLIDELKQLRDNKVLN</sequence>
<dbReference type="PROSITE" id="PS00375">
    <property type="entry name" value="UDPGT"/>
    <property type="match status" value="1"/>
</dbReference>
<accession>A0A2Z6NA60</accession>
<name>A0A2Z6NA60_TRISU</name>
<dbReference type="FunFam" id="3.40.50.2000:FF:000047">
    <property type="entry name" value="Glycosyltransferase"/>
    <property type="match status" value="1"/>
</dbReference>
<dbReference type="Pfam" id="PF00201">
    <property type="entry name" value="UDPGT"/>
    <property type="match status" value="1"/>
</dbReference>
<reference evidence="7" key="1">
    <citation type="journal article" date="2017" name="Front. Plant Sci.">
        <title>Climate Clever Clovers: New Paradigm to Reduce the Environmental Footprint of Ruminants by Breeding Low Methanogenic Forages Utilizing Haplotype Variation.</title>
        <authorList>
            <person name="Kaur P."/>
            <person name="Appels R."/>
            <person name="Bayer P.E."/>
            <person name="Keeble-Gagnere G."/>
            <person name="Wang J."/>
            <person name="Hirakawa H."/>
            <person name="Shirasawa K."/>
            <person name="Vercoe P."/>
            <person name="Stefanova K."/>
            <person name="Durmic Z."/>
            <person name="Nichols P."/>
            <person name="Revell C."/>
            <person name="Isobe S.N."/>
            <person name="Edwards D."/>
            <person name="Erskine W."/>
        </authorList>
    </citation>
    <scope>NUCLEOTIDE SEQUENCE [LARGE SCALE GENOMIC DNA]</scope>
    <source>
        <strain evidence="7">cv. Daliak</strain>
    </source>
</reference>
<proteinExistence type="inferred from homology"/>
<keyword evidence="3 4" id="KW-0808">Transferase</keyword>
<protein>
    <recommendedName>
        <fullName evidence="5">Glycosyltransferase</fullName>
        <ecNumber evidence="5">2.4.1.-</ecNumber>
    </recommendedName>
</protein>
<dbReference type="InterPro" id="IPR002213">
    <property type="entry name" value="UDP_glucos_trans"/>
</dbReference>
<dbReference type="PANTHER" id="PTHR48047:SF45">
    <property type="entry name" value="SCOPOLETIN GLUCOSYLTRANSFERASE-LIKE"/>
    <property type="match status" value="1"/>
</dbReference>
<dbReference type="CDD" id="cd03784">
    <property type="entry name" value="GT1_Gtf-like"/>
    <property type="match status" value="1"/>
</dbReference>
<dbReference type="AlphaFoldDB" id="A0A2Z6NA60"/>
<keyword evidence="7" id="KW-1185">Reference proteome</keyword>
<dbReference type="EMBL" id="DF973871">
    <property type="protein sequence ID" value="GAU41618.1"/>
    <property type="molecule type" value="Genomic_DNA"/>
</dbReference>
<evidence type="ECO:0000313" key="6">
    <source>
        <dbReference type="EMBL" id="GAU41618.1"/>
    </source>
</evidence>
<dbReference type="PANTHER" id="PTHR48047">
    <property type="entry name" value="GLYCOSYLTRANSFERASE"/>
    <property type="match status" value="1"/>
</dbReference>
<dbReference type="OrthoDB" id="5835829at2759"/>
<dbReference type="Proteomes" id="UP000242715">
    <property type="component" value="Unassembled WGS sequence"/>
</dbReference>
<organism evidence="6 7">
    <name type="scientific">Trifolium subterraneum</name>
    <name type="common">Subterranean clover</name>
    <dbReference type="NCBI Taxonomy" id="3900"/>
    <lineage>
        <taxon>Eukaryota</taxon>
        <taxon>Viridiplantae</taxon>
        <taxon>Streptophyta</taxon>
        <taxon>Embryophyta</taxon>
        <taxon>Tracheophyta</taxon>
        <taxon>Spermatophyta</taxon>
        <taxon>Magnoliopsida</taxon>
        <taxon>eudicotyledons</taxon>
        <taxon>Gunneridae</taxon>
        <taxon>Pentapetalae</taxon>
        <taxon>rosids</taxon>
        <taxon>fabids</taxon>
        <taxon>Fabales</taxon>
        <taxon>Fabaceae</taxon>
        <taxon>Papilionoideae</taxon>
        <taxon>50 kb inversion clade</taxon>
        <taxon>NPAAA clade</taxon>
        <taxon>Hologalegina</taxon>
        <taxon>IRL clade</taxon>
        <taxon>Trifolieae</taxon>
        <taxon>Trifolium</taxon>
    </lineage>
</organism>
<evidence type="ECO:0000313" key="7">
    <source>
        <dbReference type="Proteomes" id="UP000242715"/>
    </source>
</evidence>
<evidence type="ECO:0000256" key="2">
    <source>
        <dbReference type="ARBA" id="ARBA00022676"/>
    </source>
</evidence>
<dbReference type="Gene3D" id="3.40.50.2000">
    <property type="entry name" value="Glycogen Phosphorylase B"/>
    <property type="match status" value="2"/>
</dbReference>
<evidence type="ECO:0000256" key="5">
    <source>
        <dbReference type="RuleBase" id="RU362057"/>
    </source>
</evidence>
<dbReference type="EC" id="2.4.1.-" evidence="5"/>
<evidence type="ECO:0000256" key="1">
    <source>
        <dbReference type="ARBA" id="ARBA00009995"/>
    </source>
</evidence>
<keyword evidence="2 4" id="KW-0328">Glycosyltransferase</keyword>
<evidence type="ECO:0000256" key="4">
    <source>
        <dbReference type="RuleBase" id="RU003718"/>
    </source>
</evidence>
<dbReference type="FunFam" id="3.40.50.2000:FF:000302">
    <property type="entry name" value="Glycosyltransferase"/>
    <property type="match status" value="1"/>
</dbReference>
<dbReference type="GO" id="GO:0035251">
    <property type="term" value="F:UDP-glucosyltransferase activity"/>
    <property type="evidence" value="ECO:0007669"/>
    <property type="project" value="TreeGrafter"/>
</dbReference>